<reference evidence="2" key="2">
    <citation type="journal article" date="2023" name="Science">
        <title>Genomic signatures of disease resistance in endangered staghorn corals.</title>
        <authorList>
            <person name="Vollmer S.V."/>
            <person name="Selwyn J.D."/>
            <person name="Despard B.A."/>
            <person name="Roesel C.L."/>
        </authorList>
    </citation>
    <scope>NUCLEOTIDE SEQUENCE</scope>
    <source>
        <strain evidence="2">K2</strain>
    </source>
</reference>
<evidence type="ECO:0000313" key="3">
    <source>
        <dbReference type="Proteomes" id="UP001249851"/>
    </source>
</evidence>
<comment type="caution">
    <text evidence="2">The sequence shown here is derived from an EMBL/GenBank/DDBJ whole genome shotgun (WGS) entry which is preliminary data.</text>
</comment>
<proteinExistence type="predicted"/>
<gene>
    <name evidence="2" type="ORF">P5673_019950</name>
</gene>
<protein>
    <submittedName>
        <fullName evidence="2">Uncharacterized protein</fullName>
    </submittedName>
</protein>
<sequence>MRILQVPCSALVGKNAIEAIMADLNSSLTAMDWLPKLSGSYWAIDQNPQEDPAHSRQNRKRRSSDSRV</sequence>
<organism evidence="2 3">
    <name type="scientific">Acropora cervicornis</name>
    <name type="common">Staghorn coral</name>
    <dbReference type="NCBI Taxonomy" id="6130"/>
    <lineage>
        <taxon>Eukaryota</taxon>
        <taxon>Metazoa</taxon>
        <taxon>Cnidaria</taxon>
        <taxon>Anthozoa</taxon>
        <taxon>Hexacorallia</taxon>
        <taxon>Scleractinia</taxon>
        <taxon>Astrocoeniina</taxon>
        <taxon>Acroporidae</taxon>
        <taxon>Acropora</taxon>
    </lineage>
</organism>
<evidence type="ECO:0000313" key="2">
    <source>
        <dbReference type="EMBL" id="KAK2557598.1"/>
    </source>
</evidence>
<dbReference type="AlphaFoldDB" id="A0AAD9V1C0"/>
<dbReference type="EMBL" id="JARQWQ010000048">
    <property type="protein sequence ID" value="KAK2557598.1"/>
    <property type="molecule type" value="Genomic_DNA"/>
</dbReference>
<accession>A0AAD9V1C0</accession>
<keyword evidence="3" id="KW-1185">Reference proteome</keyword>
<feature type="region of interest" description="Disordered" evidence="1">
    <location>
        <begin position="44"/>
        <end position="68"/>
    </location>
</feature>
<reference evidence="2" key="1">
    <citation type="journal article" date="2023" name="G3 (Bethesda)">
        <title>Whole genome assembly and annotation of the endangered Caribbean coral Acropora cervicornis.</title>
        <authorList>
            <person name="Selwyn J.D."/>
            <person name="Vollmer S.V."/>
        </authorList>
    </citation>
    <scope>NUCLEOTIDE SEQUENCE</scope>
    <source>
        <strain evidence="2">K2</strain>
    </source>
</reference>
<dbReference type="Proteomes" id="UP001249851">
    <property type="component" value="Unassembled WGS sequence"/>
</dbReference>
<name>A0AAD9V1C0_ACRCE</name>
<evidence type="ECO:0000256" key="1">
    <source>
        <dbReference type="SAM" id="MobiDB-lite"/>
    </source>
</evidence>